<dbReference type="SUPFAM" id="SSF52540">
    <property type="entry name" value="P-loop containing nucleoside triphosphate hydrolases"/>
    <property type="match status" value="1"/>
</dbReference>
<dbReference type="Gene3D" id="1.20.120.720">
    <property type="entry name" value="Myosin VI head, motor domain, U50 subdomain"/>
    <property type="match status" value="1"/>
</dbReference>
<keyword evidence="2 8" id="KW-0547">Nucleotide-binding</keyword>
<keyword evidence="5 8" id="KW-0518">Myosin</keyword>
<feature type="domain" description="Myosin motor" evidence="10">
    <location>
        <begin position="12"/>
        <end position="692"/>
    </location>
</feature>
<dbReference type="GO" id="GO:0051015">
    <property type="term" value="F:actin filament binding"/>
    <property type="evidence" value="ECO:0007669"/>
    <property type="project" value="TreeGrafter"/>
</dbReference>
<reference evidence="11" key="1">
    <citation type="submission" date="2023-07" db="EMBL/GenBank/DDBJ databases">
        <title>Chromosome-level genome assembly of Artemia franciscana.</title>
        <authorList>
            <person name="Jo E."/>
        </authorList>
    </citation>
    <scope>NUCLEOTIDE SEQUENCE</scope>
    <source>
        <tissue evidence="11">Whole body</tissue>
    </source>
</reference>
<organism evidence="11 12">
    <name type="scientific">Artemia franciscana</name>
    <name type="common">Brine shrimp</name>
    <name type="synonym">Artemia sanfranciscana</name>
    <dbReference type="NCBI Taxonomy" id="6661"/>
    <lineage>
        <taxon>Eukaryota</taxon>
        <taxon>Metazoa</taxon>
        <taxon>Ecdysozoa</taxon>
        <taxon>Arthropoda</taxon>
        <taxon>Crustacea</taxon>
        <taxon>Branchiopoda</taxon>
        <taxon>Anostraca</taxon>
        <taxon>Artemiidae</taxon>
        <taxon>Artemia</taxon>
    </lineage>
</organism>
<evidence type="ECO:0000313" key="12">
    <source>
        <dbReference type="Proteomes" id="UP001187531"/>
    </source>
</evidence>
<gene>
    <name evidence="11" type="ORF">QYM36_012099</name>
</gene>
<dbReference type="GO" id="GO:0005546">
    <property type="term" value="F:phosphatidylinositol-4,5-bisphosphate binding"/>
    <property type="evidence" value="ECO:0007669"/>
    <property type="project" value="UniProtKB-ARBA"/>
</dbReference>
<dbReference type="InterPro" id="IPR036072">
    <property type="entry name" value="MYSc_Myo1"/>
</dbReference>
<dbReference type="PROSITE" id="PS51456">
    <property type="entry name" value="MYOSIN_MOTOR"/>
    <property type="match status" value="1"/>
</dbReference>
<evidence type="ECO:0000256" key="9">
    <source>
        <dbReference type="SAM" id="MobiDB-lite"/>
    </source>
</evidence>
<dbReference type="GO" id="GO:0007368">
    <property type="term" value="P:determination of left/right symmetry"/>
    <property type="evidence" value="ECO:0007669"/>
    <property type="project" value="UniProtKB-ARBA"/>
</dbReference>
<dbReference type="GO" id="GO:0005524">
    <property type="term" value="F:ATP binding"/>
    <property type="evidence" value="ECO:0007669"/>
    <property type="project" value="UniProtKB-UniRule"/>
</dbReference>
<dbReference type="GO" id="GO:0005902">
    <property type="term" value="C:microvillus"/>
    <property type="evidence" value="ECO:0007669"/>
    <property type="project" value="TreeGrafter"/>
</dbReference>
<dbReference type="EMBL" id="JAVRJZ010000016">
    <property type="protein sequence ID" value="KAK2710802.1"/>
    <property type="molecule type" value="Genomic_DNA"/>
</dbReference>
<comment type="caution">
    <text evidence="11">The sequence shown here is derived from an EMBL/GenBank/DDBJ whole genome shotgun (WGS) entry which is preliminary data.</text>
</comment>
<evidence type="ECO:0000256" key="6">
    <source>
        <dbReference type="ARBA" id="ARBA00023175"/>
    </source>
</evidence>
<evidence type="ECO:0000256" key="5">
    <source>
        <dbReference type="ARBA" id="ARBA00023123"/>
    </source>
</evidence>
<dbReference type="InterPro" id="IPR036961">
    <property type="entry name" value="Kinesin_motor_dom_sf"/>
</dbReference>
<dbReference type="PROSITE" id="PS50096">
    <property type="entry name" value="IQ"/>
    <property type="match status" value="1"/>
</dbReference>
<evidence type="ECO:0000256" key="3">
    <source>
        <dbReference type="ARBA" id="ARBA00022840"/>
    </source>
</evidence>
<evidence type="ECO:0000313" key="11">
    <source>
        <dbReference type="EMBL" id="KAK2710802.1"/>
    </source>
</evidence>
<dbReference type="GO" id="GO:0005886">
    <property type="term" value="C:plasma membrane"/>
    <property type="evidence" value="ECO:0007669"/>
    <property type="project" value="TreeGrafter"/>
</dbReference>
<feature type="region of interest" description="Disordered" evidence="9">
    <location>
        <begin position="834"/>
        <end position="863"/>
    </location>
</feature>
<evidence type="ECO:0000256" key="2">
    <source>
        <dbReference type="ARBA" id="ARBA00022741"/>
    </source>
</evidence>
<dbReference type="GO" id="GO:0006897">
    <property type="term" value="P:endocytosis"/>
    <property type="evidence" value="ECO:0007669"/>
    <property type="project" value="TreeGrafter"/>
</dbReference>
<dbReference type="Proteomes" id="UP001187531">
    <property type="component" value="Unassembled WGS sequence"/>
</dbReference>
<dbReference type="SMART" id="SM00242">
    <property type="entry name" value="MYSc"/>
    <property type="match status" value="1"/>
</dbReference>
<dbReference type="PANTHER" id="PTHR13140">
    <property type="entry name" value="MYOSIN"/>
    <property type="match status" value="1"/>
</dbReference>
<keyword evidence="7 8" id="KW-0009">Actin-binding</keyword>
<dbReference type="Gene3D" id="1.20.5.4820">
    <property type="match status" value="1"/>
</dbReference>
<dbReference type="Pfam" id="PF00063">
    <property type="entry name" value="Myosin_head"/>
    <property type="match status" value="1"/>
</dbReference>
<dbReference type="CDD" id="cd01378">
    <property type="entry name" value="MYSc_Myo1"/>
    <property type="match status" value="1"/>
</dbReference>
<sequence length="981" mass="112455">MESDLAQRDVIGVQDAVLLEDIHSESIFIDNLEKRFKENLIYTYIGPVLISVNPYKELSTYDAGTVEKYRNVNFYEVPPHVFAVSDTALRAMRGEHADQCILISGESGSGKTEASKKILQFIAAISHNQKIVGSVKEKLLQSNPVLEAFGNAKTNRNNNSSRFGKYMDTEFSSIGEPVGGHILNYLLEKSRVVYQAKGERNFHIFYQLLAGADDALLANLQLTRDPSNYFYTKQGESSKVRQIDDAADFKLVNAAMKVMDLEEAEIGAIFRIIATILHLGNVNFGDNNGRATLDSKNEVNTMAKLLDCSFDSIENALLNKTIDARGDVVTSPLTRDEALYARDALAKAIYGRLFDWLVRKLNESLTKAENQKTLVVGILDIYGFEIFEKNSFEQFCINYCNEKLQQLFIELTLKSEQEEYLREGIQWEPIKYFDNKIIVDLVEEKHKGIIAIMDEECLRPGESSDRTFLAKMNKNLTFHPHFISHEKCDNKGRKTIDRDEFRVLHYAGEVTYNVNGFLDKNNDLLFRDLKEAMSNAKNIIAKETFTKSELTSKKRPDTAASQFKNSLGQLSVILKSKEPSYIRCIKPNDDQVPNKFNRDIVSHQVKYLGLMENLRVRRAGFAYRRPYEGFLNRYKALCPATWPHLKQGMTPKEGVQLLANHLKYGKDDYRMGKTKIFIRLPRTLFETEDAFQKRKNELLAKIQAIWKGRAQRKKYLKIRARIIQVQAKVRKFLAKRRAQKRRWAVAVIRGFIQGFIARNETPSDANKRFLQFVRFQYLLRLSKQLPKSVLEKDKWPERCPKSNSAPFQRCKEFTPGAVVTRRLENLNFRGSVANTLPTMRSGKDPSRSQVSPKETSLRKRKISDDSSQIIPNYAISTSRHTFQIKAILSRKAITLLLGQEIWKSANTDLQKLRKDIVMPSSSKEEAIKPDKFNRKFKNSPNFGKELQLAQRTTSKGKRYPPKDNKRDITTAFDQMENGSTN</sequence>
<feature type="binding site" evidence="8">
    <location>
        <begin position="105"/>
        <end position="112"/>
    </location>
    <ligand>
        <name>ATP</name>
        <dbReference type="ChEBI" id="CHEBI:30616"/>
    </ligand>
</feature>
<evidence type="ECO:0000256" key="4">
    <source>
        <dbReference type="ARBA" id="ARBA00023121"/>
    </source>
</evidence>
<dbReference type="InterPro" id="IPR001609">
    <property type="entry name" value="Myosin_head_motor_dom-like"/>
</dbReference>
<dbReference type="GO" id="GO:0007015">
    <property type="term" value="P:actin filament organization"/>
    <property type="evidence" value="ECO:0007669"/>
    <property type="project" value="TreeGrafter"/>
</dbReference>
<name>A0AA88KZJ8_ARTSF</name>
<dbReference type="Gene3D" id="1.10.10.820">
    <property type="match status" value="1"/>
</dbReference>
<dbReference type="Gene3D" id="3.40.850.10">
    <property type="entry name" value="Kinesin motor domain"/>
    <property type="match status" value="1"/>
</dbReference>
<accession>A0AA88KZJ8</accession>
<feature type="non-terminal residue" evidence="11">
    <location>
        <position position="981"/>
    </location>
</feature>
<dbReference type="GO" id="GO:0005737">
    <property type="term" value="C:cytoplasm"/>
    <property type="evidence" value="ECO:0007669"/>
    <property type="project" value="TreeGrafter"/>
</dbReference>
<dbReference type="GO" id="GO:0030048">
    <property type="term" value="P:actin filament-based movement"/>
    <property type="evidence" value="ECO:0007669"/>
    <property type="project" value="TreeGrafter"/>
</dbReference>
<feature type="region of interest" description="Disordered" evidence="9">
    <location>
        <begin position="937"/>
        <end position="981"/>
    </location>
</feature>
<evidence type="ECO:0000259" key="10">
    <source>
        <dbReference type="PROSITE" id="PS51456"/>
    </source>
</evidence>
<dbReference type="FunFam" id="1.10.10.820:FF:000001">
    <property type="entry name" value="Myosin heavy chain"/>
    <property type="match status" value="1"/>
</dbReference>
<evidence type="ECO:0000256" key="8">
    <source>
        <dbReference type="PROSITE-ProRule" id="PRU00782"/>
    </source>
</evidence>
<dbReference type="InterPro" id="IPR027417">
    <property type="entry name" value="P-loop_NTPase"/>
</dbReference>
<dbReference type="PANTHER" id="PTHR13140:SF679">
    <property type="entry name" value="UNCONVENTIONAL MYOSIN IC"/>
    <property type="match status" value="1"/>
</dbReference>
<protein>
    <recommendedName>
        <fullName evidence="10">Myosin motor domain-containing protein</fullName>
    </recommendedName>
</protein>
<evidence type="ECO:0000256" key="7">
    <source>
        <dbReference type="ARBA" id="ARBA00023203"/>
    </source>
</evidence>
<evidence type="ECO:0000256" key="1">
    <source>
        <dbReference type="ARBA" id="ARBA00008314"/>
    </source>
</evidence>
<keyword evidence="3 8" id="KW-0067">ATP-binding</keyword>
<keyword evidence="6 8" id="KW-0505">Motor protein</keyword>
<feature type="region of interest" description="Actin-binding" evidence="8">
    <location>
        <begin position="567"/>
        <end position="589"/>
    </location>
</feature>
<dbReference type="GO" id="GO:0000146">
    <property type="term" value="F:microfilament motor activity"/>
    <property type="evidence" value="ECO:0007669"/>
    <property type="project" value="TreeGrafter"/>
</dbReference>
<keyword evidence="12" id="KW-1185">Reference proteome</keyword>
<dbReference type="AlphaFoldDB" id="A0AA88KZJ8"/>
<dbReference type="FunFam" id="1.20.58.530:FF:000004">
    <property type="entry name" value="Unconventional myosin ID"/>
    <property type="match status" value="1"/>
</dbReference>
<dbReference type="GO" id="GO:0009888">
    <property type="term" value="P:tissue development"/>
    <property type="evidence" value="ECO:0007669"/>
    <property type="project" value="UniProtKB-ARBA"/>
</dbReference>
<keyword evidence="4" id="KW-0446">Lipid-binding</keyword>
<comment type="similarity">
    <text evidence="1 8">Belongs to the TRAFAC class myosin-kinesin ATPase superfamily. Myosin family.</text>
</comment>
<dbReference type="PRINTS" id="PR00193">
    <property type="entry name" value="MYOSINHEAVY"/>
</dbReference>
<dbReference type="GO" id="GO:0016459">
    <property type="term" value="C:myosin complex"/>
    <property type="evidence" value="ECO:0007669"/>
    <property type="project" value="UniProtKB-KW"/>
</dbReference>
<dbReference type="Gene3D" id="1.20.58.530">
    <property type="match status" value="1"/>
</dbReference>
<proteinExistence type="inferred from homology"/>